<evidence type="ECO:0008006" key="3">
    <source>
        <dbReference type="Google" id="ProtNLM"/>
    </source>
</evidence>
<dbReference type="EMBL" id="HBKR01009999">
    <property type="protein sequence ID" value="CAE2294544.1"/>
    <property type="molecule type" value="Transcribed_RNA"/>
</dbReference>
<dbReference type="AlphaFoldDB" id="A0A7S4KH01"/>
<accession>A0A7S4KH01</accession>
<feature type="transmembrane region" description="Helical" evidence="1">
    <location>
        <begin position="79"/>
        <end position="97"/>
    </location>
</feature>
<evidence type="ECO:0000313" key="2">
    <source>
        <dbReference type="EMBL" id="CAE2294544.1"/>
    </source>
</evidence>
<proteinExistence type="predicted"/>
<sequence>MICFLSLCMMTMRSVYVGLYASEDLQDVSLKSIVMVELPCFLYASLFSVLFMSLSYAYANITSDETTKVAARKVYWMKWGVFQVFLMVFFAVIVALMELLPDESTTEVSCLGQTATNIDDDTISVIRFYYHLVLSILSFGCVIGLSILAKKIFERTKSKDLIKLCLVINTGLFANSVAWVIYSGIDSVTPYFVIPLFLTEGVFVVTTVMFLCPHDLKRLYYMKKSEISSGSLAQFSAKSEDT</sequence>
<feature type="transmembrane region" description="Helical" evidence="1">
    <location>
        <begin position="41"/>
        <end position="59"/>
    </location>
</feature>
<keyword evidence="1" id="KW-0812">Transmembrane</keyword>
<keyword evidence="1" id="KW-0472">Membrane</keyword>
<feature type="transmembrane region" description="Helical" evidence="1">
    <location>
        <begin position="161"/>
        <end position="182"/>
    </location>
</feature>
<evidence type="ECO:0000256" key="1">
    <source>
        <dbReference type="SAM" id="Phobius"/>
    </source>
</evidence>
<feature type="transmembrane region" description="Helical" evidence="1">
    <location>
        <begin position="188"/>
        <end position="212"/>
    </location>
</feature>
<gene>
    <name evidence="2" type="ORF">NAES01612_LOCUS6670</name>
</gene>
<name>A0A7S4KH01_9EUKA</name>
<organism evidence="2">
    <name type="scientific">Paramoeba aestuarina</name>
    <dbReference type="NCBI Taxonomy" id="180227"/>
    <lineage>
        <taxon>Eukaryota</taxon>
        <taxon>Amoebozoa</taxon>
        <taxon>Discosea</taxon>
        <taxon>Flabellinia</taxon>
        <taxon>Dactylopodida</taxon>
        <taxon>Paramoebidae</taxon>
        <taxon>Paramoeba</taxon>
    </lineage>
</organism>
<feature type="transmembrane region" description="Helical" evidence="1">
    <location>
        <begin position="128"/>
        <end position="149"/>
    </location>
</feature>
<keyword evidence="1" id="KW-1133">Transmembrane helix</keyword>
<protein>
    <recommendedName>
        <fullName evidence="3">THH1/TOM1/TOM3 domain-containing protein</fullName>
    </recommendedName>
</protein>
<reference evidence="2" key="1">
    <citation type="submission" date="2021-01" db="EMBL/GenBank/DDBJ databases">
        <authorList>
            <person name="Corre E."/>
            <person name="Pelletier E."/>
            <person name="Niang G."/>
            <person name="Scheremetjew M."/>
            <person name="Finn R."/>
            <person name="Kale V."/>
            <person name="Holt S."/>
            <person name="Cochrane G."/>
            <person name="Meng A."/>
            <person name="Brown T."/>
            <person name="Cohen L."/>
        </authorList>
    </citation>
    <scope>NUCLEOTIDE SEQUENCE</scope>
    <source>
        <strain evidence="2">SoJaBio B1-5/56/2</strain>
    </source>
</reference>